<evidence type="ECO:0000259" key="2">
    <source>
        <dbReference type="Pfam" id="PF13460"/>
    </source>
</evidence>
<dbReference type="InterPro" id="IPR036291">
    <property type="entry name" value="NAD(P)-bd_dom_sf"/>
</dbReference>
<evidence type="ECO:0000313" key="3">
    <source>
        <dbReference type="EMBL" id="KEQ53375.1"/>
    </source>
</evidence>
<gene>
    <name evidence="3" type="ORF">BV95_02383</name>
</gene>
<proteinExistence type="predicted"/>
<accession>A0A081RDV2</accession>
<dbReference type="InterPro" id="IPR016040">
    <property type="entry name" value="NAD(P)-bd_dom"/>
</dbReference>
<dbReference type="PANTHER" id="PTHR42748">
    <property type="entry name" value="NITROGEN METABOLITE REPRESSION PROTEIN NMRA FAMILY MEMBER"/>
    <property type="match status" value="1"/>
</dbReference>
<dbReference type="PATRIC" id="fig|46429.4.peg.2360"/>
<dbReference type="RefSeq" id="WP_037451847.1">
    <property type="nucleotide sequence ID" value="NZ_JFHR01000024.1"/>
</dbReference>
<dbReference type="Pfam" id="PF13460">
    <property type="entry name" value="NAD_binding_10"/>
    <property type="match status" value="1"/>
</dbReference>
<evidence type="ECO:0000313" key="4">
    <source>
        <dbReference type="Proteomes" id="UP000028411"/>
    </source>
</evidence>
<dbReference type="OrthoDB" id="9771302at2"/>
<comment type="caution">
    <text evidence="3">The sequence shown here is derived from an EMBL/GenBank/DDBJ whole genome shotgun (WGS) entry which is preliminary data.</text>
</comment>
<dbReference type="AlphaFoldDB" id="A0A081RDV2"/>
<dbReference type="PANTHER" id="PTHR42748:SF3">
    <property type="entry name" value="BLL4366 PROTEIN"/>
    <property type="match status" value="1"/>
</dbReference>
<dbReference type="Proteomes" id="UP000028411">
    <property type="component" value="Unassembled WGS sequence"/>
</dbReference>
<protein>
    <submittedName>
        <fullName evidence="3">NAD-dependent epimerase/dehydratase</fullName>
    </submittedName>
</protein>
<organism evidence="3 4">
    <name type="scientific">Sphingobium chlorophenolicum</name>
    <dbReference type="NCBI Taxonomy" id="46429"/>
    <lineage>
        <taxon>Bacteria</taxon>
        <taxon>Pseudomonadati</taxon>
        <taxon>Pseudomonadota</taxon>
        <taxon>Alphaproteobacteria</taxon>
        <taxon>Sphingomonadales</taxon>
        <taxon>Sphingomonadaceae</taxon>
        <taxon>Sphingobium</taxon>
    </lineage>
</organism>
<dbReference type="EMBL" id="JFHR01000024">
    <property type="protein sequence ID" value="KEQ53375.1"/>
    <property type="molecule type" value="Genomic_DNA"/>
</dbReference>
<feature type="domain" description="NAD(P)-binding" evidence="2">
    <location>
        <begin position="7"/>
        <end position="173"/>
    </location>
</feature>
<name>A0A081RDV2_SPHCR</name>
<sequence>MKIVIIGGTGLIGRPLVGLLRAEGHEVVAASPSTGIDALTGAGLAQALTDAAVVVDVSNAPSFEDAAALAFFRGTTTNLLEAARDAGVRHVIALSVVGTDRLQASGYFRAKLAQEQLIAGSGMPYTIVRAAQFFEFLSTIADGYTRDDTVYLPGIALQPVAAADVSALLAEIATSAPTGGIIEVAGPERAPLAEFTASWLGARDDPRRISVTADHDYFGAPADDRSLVPEENARIAPTPFDEWLASHAQESVA</sequence>
<reference evidence="3 4" key="1">
    <citation type="submission" date="2014-02" db="EMBL/GenBank/DDBJ databases">
        <title>Whole genome sequence of Sphingobium chlorophenolicum NBRC 16172.</title>
        <authorList>
            <person name="Gan H.M."/>
            <person name="Gan H.Y."/>
            <person name="Chew T.H."/>
            <person name="Savka M.A."/>
        </authorList>
    </citation>
    <scope>NUCLEOTIDE SEQUENCE [LARGE SCALE GENOMIC DNA]</scope>
    <source>
        <strain evidence="3 4">NBRC 16172</strain>
    </source>
</reference>
<dbReference type="InterPro" id="IPR051164">
    <property type="entry name" value="NmrA-like_oxidored"/>
</dbReference>
<dbReference type="eggNOG" id="COG0702">
    <property type="taxonomic scope" value="Bacteria"/>
</dbReference>
<dbReference type="Gene3D" id="3.40.50.720">
    <property type="entry name" value="NAD(P)-binding Rossmann-like Domain"/>
    <property type="match status" value="1"/>
</dbReference>
<keyword evidence="1" id="KW-0521">NADP</keyword>
<evidence type="ECO:0000256" key="1">
    <source>
        <dbReference type="ARBA" id="ARBA00022857"/>
    </source>
</evidence>
<dbReference type="SUPFAM" id="SSF51735">
    <property type="entry name" value="NAD(P)-binding Rossmann-fold domains"/>
    <property type="match status" value="1"/>
</dbReference>